<proteinExistence type="predicted"/>
<keyword evidence="2" id="KW-1185">Reference proteome</keyword>
<comment type="caution">
    <text evidence="1">The sequence shown here is derived from an EMBL/GenBank/DDBJ whole genome shotgun (WGS) entry which is preliminary data.</text>
</comment>
<name>A0A8X6TC87_NEPPI</name>
<sequence length="220" mass="24372">MRQFRLFGDMRESNRCLKAPSVAQEYKLCLQRFSEHRESSPGACSLCIVGRIDKPSFRNDFSCSISPKAPDINSKDVFPVTSLGASLKTLAPNQFANSFGETHHTFHLIKTVLCCLIYRGHRFHTYVCEGLQRSSCCPLTWDHASPSPLSTLFNINQISSTPEPAAVASEVLPTSTNKTIAKLRPPNFPYRLGALIMCLPAVAQLSSNILCVLSHYPPVE</sequence>
<evidence type="ECO:0000313" key="2">
    <source>
        <dbReference type="Proteomes" id="UP000887013"/>
    </source>
</evidence>
<gene>
    <name evidence="1" type="ORF">NPIL_540131</name>
</gene>
<evidence type="ECO:0000313" key="1">
    <source>
        <dbReference type="EMBL" id="GFS92378.1"/>
    </source>
</evidence>
<dbReference type="Proteomes" id="UP000887013">
    <property type="component" value="Unassembled WGS sequence"/>
</dbReference>
<organism evidence="1 2">
    <name type="scientific">Nephila pilipes</name>
    <name type="common">Giant wood spider</name>
    <name type="synonym">Nephila maculata</name>
    <dbReference type="NCBI Taxonomy" id="299642"/>
    <lineage>
        <taxon>Eukaryota</taxon>
        <taxon>Metazoa</taxon>
        <taxon>Ecdysozoa</taxon>
        <taxon>Arthropoda</taxon>
        <taxon>Chelicerata</taxon>
        <taxon>Arachnida</taxon>
        <taxon>Araneae</taxon>
        <taxon>Araneomorphae</taxon>
        <taxon>Entelegynae</taxon>
        <taxon>Araneoidea</taxon>
        <taxon>Nephilidae</taxon>
        <taxon>Nephila</taxon>
    </lineage>
</organism>
<accession>A0A8X6TC87</accession>
<dbReference type="EMBL" id="BMAW01053682">
    <property type="protein sequence ID" value="GFS92378.1"/>
    <property type="molecule type" value="Genomic_DNA"/>
</dbReference>
<dbReference type="AlphaFoldDB" id="A0A8X6TC87"/>
<reference evidence="1" key="1">
    <citation type="submission" date="2020-08" db="EMBL/GenBank/DDBJ databases">
        <title>Multicomponent nature underlies the extraordinary mechanical properties of spider dragline silk.</title>
        <authorList>
            <person name="Kono N."/>
            <person name="Nakamura H."/>
            <person name="Mori M."/>
            <person name="Yoshida Y."/>
            <person name="Ohtoshi R."/>
            <person name="Malay A.D."/>
            <person name="Moran D.A.P."/>
            <person name="Tomita M."/>
            <person name="Numata K."/>
            <person name="Arakawa K."/>
        </authorList>
    </citation>
    <scope>NUCLEOTIDE SEQUENCE</scope>
</reference>
<protein>
    <submittedName>
        <fullName evidence="1">Uncharacterized protein</fullName>
    </submittedName>
</protein>